<dbReference type="KEGG" id="aba:Acid345_3231"/>
<dbReference type="RefSeq" id="WP_011524031.1">
    <property type="nucleotide sequence ID" value="NC_008009.1"/>
</dbReference>
<name>Q1ILL8_KORVE</name>
<keyword evidence="1" id="KW-0732">Signal</keyword>
<evidence type="ECO:0000313" key="3">
    <source>
        <dbReference type="Proteomes" id="UP000002432"/>
    </source>
</evidence>
<feature type="chain" id="PRO_5004190916" description="DUF3828 domain-containing protein" evidence="1">
    <location>
        <begin position="19"/>
        <end position="302"/>
    </location>
</feature>
<dbReference type="AlphaFoldDB" id="Q1ILL8"/>
<organism evidence="2 3">
    <name type="scientific">Koribacter versatilis (strain Ellin345)</name>
    <dbReference type="NCBI Taxonomy" id="204669"/>
    <lineage>
        <taxon>Bacteria</taxon>
        <taxon>Pseudomonadati</taxon>
        <taxon>Acidobacteriota</taxon>
        <taxon>Terriglobia</taxon>
        <taxon>Terriglobales</taxon>
        <taxon>Candidatus Korobacteraceae</taxon>
        <taxon>Candidatus Korobacter</taxon>
    </lineage>
</organism>
<feature type="signal peptide" evidence="1">
    <location>
        <begin position="1"/>
        <end position="18"/>
    </location>
</feature>
<evidence type="ECO:0000313" key="2">
    <source>
        <dbReference type="EMBL" id="ABF42232.1"/>
    </source>
</evidence>
<dbReference type="EnsemblBacteria" id="ABF42232">
    <property type="protein sequence ID" value="ABF42232"/>
    <property type="gene ID" value="Acid345_3231"/>
</dbReference>
<evidence type="ECO:0000256" key="1">
    <source>
        <dbReference type="SAM" id="SignalP"/>
    </source>
</evidence>
<keyword evidence="3" id="KW-1185">Reference proteome</keyword>
<dbReference type="Proteomes" id="UP000002432">
    <property type="component" value="Chromosome"/>
</dbReference>
<dbReference type="EMBL" id="CP000360">
    <property type="protein sequence ID" value="ABF42232.1"/>
    <property type="molecule type" value="Genomic_DNA"/>
</dbReference>
<dbReference type="STRING" id="204669.Acid345_3231"/>
<dbReference type="OrthoDB" id="120207at2"/>
<evidence type="ECO:0008006" key="4">
    <source>
        <dbReference type="Google" id="ProtNLM"/>
    </source>
</evidence>
<dbReference type="HOGENOM" id="CLU_882190_0_0_0"/>
<proteinExistence type="predicted"/>
<accession>Q1ILL8</accession>
<protein>
    <recommendedName>
        <fullName evidence="4">DUF3828 domain-containing protein</fullName>
    </recommendedName>
</protein>
<sequence>MRRLVWLLAVLFALPCAAQSYPDVDAMLELVFTKDPAAVLRHLPIELVSAVEKLPPNEQLAFERGLMVSEKLKNENVVFTRSEVPPALLEIRKEGENPDEVATILLDKRICDGYESLLRLRLKSPLPRDLTDDAALLVWMRLEDGEWRILEIQPSEGHDRLNFEDGSMMEKFRAHNASENESSAVAAMRTYNTALVTYSSAYPSIGFASRLEALGGSDQENANADHAALIEPSLSTEPFEKSGYRFTYRSVFQGGKSSTYTLIARPIAYAADTKRSFFTDESGVIRWTEEDREPTASDPPLQ</sequence>
<dbReference type="eggNOG" id="COG4640">
    <property type="taxonomic scope" value="Bacteria"/>
</dbReference>
<reference evidence="2 3" key="1">
    <citation type="journal article" date="2009" name="Appl. Environ. Microbiol.">
        <title>Three genomes from the phylum Acidobacteria provide insight into the lifestyles of these microorganisms in soils.</title>
        <authorList>
            <person name="Ward N.L."/>
            <person name="Challacombe J.F."/>
            <person name="Janssen P.H."/>
            <person name="Henrissat B."/>
            <person name="Coutinho P.M."/>
            <person name="Wu M."/>
            <person name="Xie G."/>
            <person name="Haft D.H."/>
            <person name="Sait M."/>
            <person name="Badger J."/>
            <person name="Barabote R.D."/>
            <person name="Bradley B."/>
            <person name="Brettin T.S."/>
            <person name="Brinkac L.M."/>
            <person name="Bruce D."/>
            <person name="Creasy T."/>
            <person name="Daugherty S.C."/>
            <person name="Davidsen T.M."/>
            <person name="DeBoy R.T."/>
            <person name="Detter J.C."/>
            <person name="Dodson R.J."/>
            <person name="Durkin A.S."/>
            <person name="Ganapathy A."/>
            <person name="Gwinn-Giglio M."/>
            <person name="Han C.S."/>
            <person name="Khouri H."/>
            <person name="Kiss H."/>
            <person name="Kothari S.P."/>
            <person name="Madupu R."/>
            <person name="Nelson K.E."/>
            <person name="Nelson W.C."/>
            <person name="Paulsen I."/>
            <person name="Penn K."/>
            <person name="Ren Q."/>
            <person name="Rosovitz M.J."/>
            <person name="Selengut J.D."/>
            <person name="Shrivastava S."/>
            <person name="Sullivan S.A."/>
            <person name="Tapia R."/>
            <person name="Thompson L.S."/>
            <person name="Watkins K.L."/>
            <person name="Yang Q."/>
            <person name="Yu C."/>
            <person name="Zafar N."/>
            <person name="Zhou L."/>
            <person name="Kuske C.R."/>
        </authorList>
    </citation>
    <scope>NUCLEOTIDE SEQUENCE [LARGE SCALE GENOMIC DNA]</scope>
    <source>
        <strain evidence="2 3">Ellin345</strain>
    </source>
</reference>
<gene>
    <name evidence="2" type="ordered locus">Acid345_3231</name>
</gene>